<evidence type="ECO:0000256" key="1">
    <source>
        <dbReference type="ARBA" id="ARBA00023002"/>
    </source>
</evidence>
<dbReference type="GO" id="GO:0070403">
    <property type="term" value="F:NAD+ binding"/>
    <property type="evidence" value="ECO:0007669"/>
    <property type="project" value="InterPro"/>
</dbReference>
<accession>A0A520MW56</accession>
<sequence>MNSFLIIGSGFMGHSLALALKEKNEKFLISAIEISKNHRDLLSNSKIYENVYRSYEDVDKNIDVVLLCTPPLTTSEIYENICKKFAKSLLITDICSTKSFLKDKVFPDNYVSSHPICGSEKNGPAEAKVDLYKKNTCILIGEKNQSFKICVNMWQLLDMKIFEMSGEEHDQIYCHSSHLPHIIGRAFFNYLESKKIPEEFLGNSSREMIRIGSSNKELWNQIFNGNKENLKISINEFQEYLNKVKNKL</sequence>
<dbReference type="SUPFAM" id="SSF48179">
    <property type="entry name" value="6-phosphogluconate dehydrogenase C-terminal domain-like"/>
    <property type="match status" value="1"/>
</dbReference>
<dbReference type="Gene3D" id="3.40.50.720">
    <property type="entry name" value="NAD(P)-binding Rossmann-like Domain"/>
    <property type="match status" value="1"/>
</dbReference>
<feature type="domain" description="Prephenate/arogenate dehydrogenase" evidence="2">
    <location>
        <begin position="2"/>
        <end position="248"/>
    </location>
</feature>
<dbReference type="Pfam" id="PF20463">
    <property type="entry name" value="PDH_C"/>
    <property type="match status" value="1"/>
</dbReference>
<organism evidence="3 4">
    <name type="scientific">SAR86 cluster bacterium</name>
    <dbReference type="NCBI Taxonomy" id="2030880"/>
    <lineage>
        <taxon>Bacteria</taxon>
        <taxon>Pseudomonadati</taxon>
        <taxon>Pseudomonadota</taxon>
        <taxon>Gammaproteobacteria</taxon>
        <taxon>SAR86 cluster</taxon>
    </lineage>
</organism>
<evidence type="ECO:0000259" key="2">
    <source>
        <dbReference type="PROSITE" id="PS51176"/>
    </source>
</evidence>
<dbReference type="InterPro" id="IPR050812">
    <property type="entry name" value="Preph/Arog_dehydrog"/>
</dbReference>
<dbReference type="InterPro" id="IPR046825">
    <property type="entry name" value="PDH_C"/>
</dbReference>
<dbReference type="EMBL" id="SHBE01000018">
    <property type="protein sequence ID" value="RZO25416.1"/>
    <property type="molecule type" value="Genomic_DNA"/>
</dbReference>
<dbReference type="GO" id="GO:0006571">
    <property type="term" value="P:tyrosine biosynthetic process"/>
    <property type="evidence" value="ECO:0007669"/>
    <property type="project" value="InterPro"/>
</dbReference>
<evidence type="ECO:0000313" key="4">
    <source>
        <dbReference type="Proteomes" id="UP000315825"/>
    </source>
</evidence>
<dbReference type="AlphaFoldDB" id="A0A520MW56"/>
<dbReference type="InterPro" id="IPR008927">
    <property type="entry name" value="6-PGluconate_DH-like_C_sf"/>
</dbReference>
<dbReference type="SUPFAM" id="SSF51735">
    <property type="entry name" value="NAD(P)-binding Rossmann-fold domains"/>
    <property type="match status" value="1"/>
</dbReference>
<dbReference type="PROSITE" id="PS51176">
    <property type="entry name" value="PDH_ADH"/>
    <property type="match status" value="1"/>
</dbReference>
<dbReference type="InterPro" id="IPR003099">
    <property type="entry name" value="Prephen_DH"/>
</dbReference>
<proteinExistence type="predicted"/>
<name>A0A520MW56_9GAMM</name>
<reference evidence="3 4" key="1">
    <citation type="submission" date="2019-02" db="EMBL/GenBank/DDBJ databases">
        <title>Prokaryotic population dynamics and viral predation in marine succession experiment using metagenomics: the confinement effect.</title>
        <authorList>
            <person name="Haro-Moreno J.M."/>
            <person name="Rodriguez-Valera F."/>
            <person name="Lopez-Perez M."/>
        </authorList>
    </citation>
    <scope>NUCLEOTIDE SEQUENCE [LARGE SCALE GENOMIC DNA]</scope>
    <source>
        <strain evidence="3">MED-G159</strain>
    </source>
</reference>
<comment type="caution">
    <text evidence="3">The sequence shown here is derived from an EMBL/GenBank/DDBJ whole genome shotgun (WGS) entry which is preliminary data.</text>
</comment>
<dbReference type="PANTHER" id="PTHR21363:SF0">
    <property type="entry name" value="PREPHENATE DEHYDROGENASE [NADP(+)]"/>
    <property type="match status" value="1"/>
</dbReference>
<keyword evidence="1" id="KW-0560">Oxidoreductase</keyword>
<dbReference type="GO" id="GO:0008977">
    <property type="term" value="F:prephenate dehydrogenase (NAD+) activity"/>
    <property type="evidence" value="ECO:0007669"/>
    <property type="project" value="InterPro"/>
</dbReference>
<dbReference type="InterPro" id="IPR046826">
    <property type="entry name" value="PDH_N"/>
</dbReference>
<dbReference type="Proteomes" id="UP000315825">
    <property type="component" value="Unassembled WGS sequence"/>
</dbReference>
<gene>
    <name evidence="3" type="ORF">EVA92_05090</name>
</gene>
<dbReference type="InterPro" id="IPR036291">
    <property type="entry name" value="NAD(P)-bd_dom_sf"/>
</dbReference>
<dbReference type="PANTHER" id="PTHR21363">
    <property type="entry name" value="PREPHENATE DEHYDROGENASE"/>
    <property type="match status" value="1"/>
</dbReference>
<evidence type="ECO:0000313" key="3">
    <source>
        <dbReference type="EMBL" id="RZO25416.1"/>
    </source>
</evidence>
<dbReference type="Gene3D" id="1.10.3660.10">
    <property type="entry name" value="6-phosphogluconate dehydrogenase C-terminal like domain"/>
    <property type="match status" value="1"/>
</dbReference>
<dbReference type="GO" id="GO:0004665">
    <property type="term" value="F:prephenate dehydrogenase (NADP+) activity"/>
    <property type="evidence" value="ECO:0007669"/>
    <property type="project" value="InterPro"/>
</dbReference>
<protein>
    <submittedName>
        <fullName evidence="3">Prephenate dehydrogenase</fullName>
    </submittedName>
</protein>
<dbReference type="Pfam" id="PF02153">
    <property type="entry name" value="PDH_N"/>
    <property type="match status" value="1"/>
</dbReference>